<comment type="catalytic activity">
    <reaction evidence="8">
        <text>a D-alpha-amino acid + O2 + H2O = a 2-oxocarboxylate + H2O2 + NH4(+)</text>
        <dbReference type="Rhea" id="RHEA:21816"/>
        <dbReference type="ChEBI" id="CHEBI:15377"/>
        <dbReference type="ChEBI" id="CHEBI:15379"/>
        <dbReference type="ChEBI" id="CHEBI:16240"/>
        <dbReference type="ChEBI" id="CHEBI:28938"/>
        <dbReference type="ChEBI" id="CHEBI:35179"/>
        <dbReference type="ChEBI" id="CHEBI:59871"/>
        <dbReference type="EC" id="1.4.3.3"/>
    </reaction>
    <physiologicalReaction direction="left-to-right" evidence="8">
        <dbReference type="Rhea" id="RHEA:21817"/>
    </physiologicalReaction>
</comment>
<dbReference type="InterPro" id="IPR023209">
    <property type="entry name" value="DAO"/>
</dbReference>
<dbReference type="SUPFAM" id="SSF51971">
    <property type="entry name" value="Nucleotide-binding domain"/>
    <property type="match status" value="1"/>
</dbReference>
<evidence type="ECO:0000256" key="4">
    <source>
        <dbReference type="ARBA" id="ARBA00022827"/>
    </source>
</evidence>
<dbReference type="EC" id="1.4.3.3" evidence="6"/>
<dbReference type="GO" id="GO:0003884">
    <property type="term" value="F:D-amino-acid oxidase activity"/>
    <property type="evidence" value="ECO:0007669"/>
    <property type="project" value="UniProtKB-EC"/>
</dbReference>
<dbReference type="Pfam" id="PF01266">
    <property type="entry name" value="DAO"/>
    <property type="match status" value="1"/>
</dbReference>
<comment type="similarity">
    <text evidence="2">Belongs to the DAMOX/DASOX family.</text>
</comment>
<dbReference type="GO" id="GO:0071949">
    <property type="term" value="F:FAD binding"/>
    <property type="evidence" value="ECO:0007669"/>
    <property type="project" value="InterPro"/>
</dbReference>
<dbReference type="Proteomes" id="UP001210770">
    <property type="component" value="Chromosome"/>
</dbReference>
<evidence type="ECO:0000313" key="11">
    <source>
        <dbReference type="Proteomes" id="UP001210770"/>
    </source>
</evidence>
<dbReference type="PANTHER" id="PTHR11530">
    <property type="entry name" value="D-AMINO ACID OXIDASE"/>
    <property type="match status" value="1"/>
</dbReference>
<evidence type="ECO:0000256" key="2">
    <source>
        <dbReference type="ARBA" id="ARBA00006730"/>
    </source>
</evidence>
<evidence type="ECO:0000256" key="5">
    <source>
        <dbReference type="ARBA" id="ARBA00023002"/>
    </source>
</evidence>
<evidence type="ECO:0000256" key="7">
    <source>
        <dbReference type="ARBA" id="ARBA00039751"/>
    </source>
</evidence>
<evidence type="ECO:0000259" key="9">
    <source>
        <dbReference type="Pfam" id="PF01266"/>
    </source>
</evidence>
<evidence type="ECO:0000313" key="10">
    <source>
        <dbReference type="EMBL" id="WCE71648.1"/>
    </source>
</evidence>
<dbReference type="SUPFAM" id="SSF54373">
    <property type="entry name" value="FAD-linked reductases, C-terminal domain"/>
    <property type="match status" value="1"/>
</dbReference>
<dbReference type="InterPro" id="IPR036188">
    <property type="entry name" value="FAD/NAD-bd_sf"/>
</dbReference>
<dbReference type="Gene3D" id="3.30.9.10">
    <property type="entry name" value="D-Amino Acid Oxidase, subunit A, domain 2"/>
    <property type="match status" value="2"/>
</dbReference>
<comment type="cofactor">
    <cofactor evidence="1">
        <name>FAD</name>
        <dbReference type="ChEBI" id="CHEBI:57692"/>
    </cofactor>
</comment>
<dbReference type="EMBL" id="CP116423">
    <property type="protein sequence ID" value="WCE71648.1"/>
    <property type="molecule type" value="Genomic_DNA"/>
</dbReference>
<reference evidence="10" key="1">
    <citation type="submission" date="2023-01" db="EMBL/GenBank/DDBJ databases">
        <title>Comparative genomic analysis of cold water coral derived Sulfitobacter faviae: insights into their metabolism and habitat adaptation.</title>
        <authorList>
            <person name="Guo Y."/>
            <person name="Lin S."/>
            <person name="Huang Z."/>
            <person name="Tang K."/>
            <person name="Wang X."/>
        </authorList>
    </citation>
    <scope>NUCLEOTIDE SEQUENCE</scope>
    <source>
        <strain evidence="10">SCSIO W_1865</strain>
    </source>
</reference>
<keyword evidence="4" id="KW-0274">FAD</keyword>
<gene>
    <name evidence="10" type="ORF">PL336_07405</name>
</gene>
<name>A0AAX3LSI4_9RHOB</name>
<protein>
    <recommendedName>
        <fullName evidence="7">D-amino-acid oxidase</fullName>
        <ecNumber evidence="6">1.4.3.3</ecNumber>
    </recommendedName>
</protein>
<sequence length="326" mass="34767">MSDVTIIGAGVAGLWAARACLAQGLRPRLVDRKGPPGPHGCSWWAGGMLAPFCEGALSEPAVVTHGRRAAALWGKITEVTHRGTLVLAPERDRAELQRFAARTEGHSDCDAEAIAACEPDLAGRHRRGLFFAEEAHLNPRQALQDLTHALAAEGVTVKTTALTPSEVTGPVIDCRGMVARDALPGLRAVRGEMILLRAPEIALTRPIRLLHPRHPLYVVPRGQGIYMLGATQIESASRSGMTARSALELLSAAYALDPRFAEGEIIEMGADLRPAFADNLPGIVQRGAVLHLNGLFRHGFLMAPALAEQAAGFLATATTGDLFRED</sequence>
<accession>A0AAX3LSI4</accession>
<dbReference type="Gene3D" id="3.50.50.60">
    <property type="entry name" value="FAD/NAD(P)-binding domain"/>
    <property type="match status" value="2"/>
</dbReference>
<proteinExistence type="inferred from homology"/>
<evidence type="ECO:0000256" key="3">
    <source>
        <dbReference type="ARBA" id="ARBA00022630"/>
    </source>
</evidence>
<dbReference type="PANTHER" id="PTHR11530:SF11">
    <property type="entry name" value="D-ASPARTATE OXIDASE"/>
    <property type="match status" value="1"/>
</dbReference>
<dbReference type="AlphaFoldDB" id="A0AAX3LSI4"/>
<evidence type="ECO:0000256" key="6">
    <source>
        <dbReference type="ARBA" id="ARBA00039101"/>
    </source>
</evidence>
<dbReference type="GO" id="GO:0046416">
    <property type="term" value="P:D-amino acid metabolic process"/>
    <property type="evidence" value="ECO:0007669"/>
    <property type="project" value="InterPro"/>
</dbReference>
<dbReference type="RefSeq" id="WP_271689799.1">
    <property type="nucleotide sequence ID" value="NZ_CP116423.1"/>
</dbReference>
<keyword evidence="5" id="KW-0560">Oxidoreductase</keyword>
<evidence type="ECO:0000256" key="1">
    <source>
        <dbReference type="ARBA" id="ARBA00001974"/>
    </source>
</evidence>
<dbReference type="InterPro" id="IPR006076">
    <property type="entry name" value="FAD-dep_OxRdtase"/>
</dbReference>
<keyword evidence="3" id="KW-0285">Flavoprotein</keyword>
<organism evidence="10 11">
    <name type="scientific">Sulfitobacter faviae</name>
    <dbReference type="NCBI Taxonomy" id="1775881"/>
    <lineage>
        <taxon>Bacteria</taxon>
        <taxon>Pseudomonadati</taxon>
        <taxon>Pseudomonadota</taxon>
        <taxon>Alphaproteobacteria</taxon>
        <taxon>Rhodobacterales</taxon>
        <taxon>Roseobacteraceae</taxon>
        <taxon>Sulfitobacter</taxon>
    </lineage>
</organism>
<feature type="domain" description="FAD dependent oxidoreductase" evidence="9">
    <location>
        <begin position="3"/>
        <end position="311"/>
    </location>
</feature>
<evidence type="ECO:0000256" key="8">
    <source>
        <dbReference type="ARBA" id="ARBA00049547"/>
    </source>
</evidence>